<organism evidence="2 3">
    <name type="scientific">Petrolisthes manimaculis</name>
    <dbReference type="NCBI Taxonomy" id="1843537"/>
    <lineage>
        <taxon>Eukaryota</taxon>
        <taxon>Metazoa</taxon>
        <taxon>Ecdysozoa</taxon>
        <taxon>Arthropoda</taxon>
        <taxon>Crustacea</taxon>
        <taxon>Multicrustacea</taxon>
        <taxon>Malacostraca</taxon>
        <taxon>Eumalacostraca</taxon>
        <taxon>Eucarida</taxon>
        <taxon>Decapoda</taxon>
        <taxon>Pleocyemata</taxon>
        <taxon>Anomura</taxon>
        <taxon>Galatheoidea</taxon>
        <taxon>Porcellanidae</taxon>
        <taxon>Petrolisthes</taxon>
    </lineage>
</organism>
<dbReference type="PANTHER" id="PTHR16231:SF0">
    <property type="entry name" value="COMM DOMAIN-CONTAINING PROTEIN 8"/>
    <property type="match status" value="1"/>
</dbReference>
<dbReference type="PROSITE" id="PS51269">
    <property type="entry name" value="COMM"/>
    <property type="match status" value="1"/>
</dbReference>
<evidence type="ECO:0000313" key="3">
    <source>
        <dbReference type="Proteomes" id="UP001292094"/>
    </source>
</evidence>
<gene>
    <name evidence="2" type="ORF">Pmani_001949</name>
</gene>
<evidence type="ECO:0000259" key="1">
    <source>
        <dbReference type="PROSITE" id="PS51269"/>
    </source>
</evidence>
<proteinExistence type="predicted"/>
<name>A0AAE1QLR8_9EUCA</name>
<dbReference type="Pfam" id="PF07258">
    <property type="entry name" value="COMM_domain"/>
    <property type="match status" value="1"/>
</dbReference>
<comment type="caution">
    <text evidence="2">The sequence shown here is derived from an EMBL/GenBank/DDBJ whole genome shotgun (WGS) entry which is preliminary data.</text>
</comment>
<dbReference type="Pfam" id="PF22838">
    <property type="entry name" value="COMMD8_HN"/>
    <property type="match status" value="1"/>
</dbReference>
<dbReference type="InterPro" id="IPR055184">
    <property type="entry name" value="COMMD8_HN"/>
</dbReference>
<dbReference type="InterPro" id="IPR047155">
    <property type="entry name" value="COMMD4/6/7/8"/>
</dbReference>
<dbReference type="InterPro" id="IPR017920">
    <property type="entry name" value="COMM"/>
</dbReference>
<dbReference type="EMBL" id="JAWZYT010000140">
    <property type="protein sequence ID" value="KAK4327592.1"/>
    <property type="molecule type" value="Genomic_DNA"/>
</dbReference>
<evidence type="ECO:0000313" key="2">
    <source>
        <dbReference type="EMBL" id="KAK4327592.1"/>
    </source>
</evidence>
<sequence>MAGGGAMLAAIPDHKLTQFVHHVIDHMCGGEPVTYDLYKDRCSLDKFWLAIEETKTVAKIIIQKKLPRNEVVNTLHELGEMKAGSVCDAFSARRSELEDYLVREALHHTHLLKDFDWSVRLAVSSDKVMDLNEPLLTLHLHTSPQEREGGRDVGVEMTAPQVDNLLHKLKEAQGTLAQLSSQGPS</sequence>
<accession>A0AAE1QLR8</accession>
<dbReference type="PANTHER" id="PTHR16231">
    <property type="entry name" value="COMM DOMAIN-CONTAINING PROTEIN 4-8 FAMILY MEMBER"/>
    <property type="match status" value="1"/>
</dbReference>
<keyword evidence="3" id="KW-1185">Reference proteome</keyword>
<feature type="domain" description="COMM" evidence="1">
    <location>
        <begin position="111"/>
        <end position="180"/>
    </location>
</feature>
<reference evidence="2" key="1">
    <citation type="submission" date="2023-11" db="EMBL/GenBank/DDBJ databases">
        <title>Genome assemblies of two species of porcelain crab, Petrolisthes cinctipes and Petrolisthes manimaculis (Anomura: Porcellanidae).</title>
        <authorList>
            <person name="Angst P."/>
        </authorList>
    </citation>
    <scope>NUCLEOTIDE SEQUENCE</scope>
    <source>
        <strain evidence="2">PB745_02</strain>
        <tissue evidence="2">Gill</tissue>
    </source>
</reference>
<protein>
    <recommendedName>
        <fullName evidence="1">COMM domain-containing protein</fullName>
    </recommendedName>
</protein>
<dbReference type="AlphaFoldDB" id="A0AAE1QLR8"/>
<dbReference type="Proteomes" id="UP001292094">
    <property type="component" value="Unassembled WGS sequence"/>
</dbReference>